<evidence type="ECO:0000259" key="6">
    <source>
        <dbReference type="PROSITE" id="PS51186"/>
    </source>
</evidence>
<dbReference type="HAMAP" id="MF_02210">
    <property type="entry name" value="RimI"/>
    <property type="match status" value="1"/>
</dbReference>
<keyword evidence="8" id="KW-1185">Reference proteome</keyword>
<accession>A0A917LSJ1</accession>
<dbReference type="InterPro" id="IPR043690">
    <property type="entry name" value="RimI"/>
</dbReference>
<dbReference type="InterPro" id="IPR050680">
    <property type="entry name" value="YpeA/RimI_acetyltransf"/>
</dbReference>
<keyword evidence="4 5" id="KW-0012">Acyltransferase</keyword>
<dbReference type="NCBIfam" id="TIGR01575">
    <property type="entry name" value="rimI"/>
    <property type="match status" value="1"/>
</dbReference>
<dbReference type="EC" id="2.3.1.266" evidence="5"/>
<feature type="active site" description="Proton donor" evidence="5">
    <location>
        <position position="133"/>
    </location>
</feature>
<dbReference type="SUPFAM" id="SSF55729">
    <property type="entry name" value="Acyl-CoA N-acyltransferases (Nat)"/>
    <property type="match status" value="1"/>
</dbReference>
<sequence length="172" mass="19279">MTELDPIAGQAPSIAIGQSLTCRRMTAEDLDQVVRNENLSYDSPWTRRIFQDCISAGYECWVISDGIKVLCHGVLSVAVGESHLLTLCVHPQARRHSLGRQMLRKLLTEARVTGAADCFLEVRPSNEAARGLYYEFGFIQVGERRGYYPASSIQDDREDALIMSCRLNEVQL</sequence>
<dbReference type="AlphaFoldDB" id="A0A917LSJ1"/>
<dbReference type="CDD" id="cd04301">
    <property type="entry name" value="NAT_SF"/>
    <property type="match status" value="1"/>
</dbReference>
<name>A0A917LSJ1_9GAMM</name>
<dbReference type="RefSeq" id="WP_068812228.1">
    <property type="nucleotide sequence ID" value="NZ_BMIY01000004.1"/>
</dbReference>
<keyword evidence="3 5" id="KW-0808">Transferase</keyword>
<dbReference type="GO" id="GO:0005737">
    <property type="term" value="C:cytoplasm"/>
    <property type="evidence" value="ECO:0007669"/>
    <property type="project" value="UniProtKB-SubCell"/>
</dbReference>
<evidence type="ECO:0000256" key="2">
    <source>
        <dbReference type="ARBA" id="ARBA00022490"/>
    </source>
</evidence>
<dbReference type="Gene3D" id="3.40.630.30">
    <property type="match status" value="1"/>
</dbReference>
<dbReference type="InterPro" id="IPR016181">
    <property type="entry name" value="Acyl_CoA_acyltransferase"/>
</dbReference>
<feature type="binding site" evidence="5">
    <location>
        <position position="126"/>
    </location>
    <ligand>
        <name>acetyl-CoA</name>
        <dbReference type="ChEBI" id="CHEBI:57288"/>
    </ligand>
</feature>
<comment type="caution">
    <text evidence="7">The sequence shown here is derived from an EMBL/GenBank/DDBJ whole genome shotgun (WGS) entry which is preliminary data.</text>
</comment>
<feature type="domain" description="N-acetyltransferase" evidence="6">
    <location>
        <begin position="20"/>
        <end position="168"/>
    </location>
</feature>
<reference evidence="7" key="2">
    <citation type="submission" date="2020-09" db="EMBL/GenBank/DDBJ databases">
        <authorList>
            <person name="Sun Q."/>
            <person name="Zhou Y."/>
        </authorList>
    </citation>
    <scope>NUCLEOTIDE SEQUENCE</scope>
    <source>
        <strain evidence="7">CGMCC 1.15425</strain>
    </source>
</reference>
<proteinExistence type="inferred from homology"/>
<dbReference type="Pfam" id="PF00583">
    <property type="entry name" value="Acetyltransf_1"/>
    <property type="match status" value="1"/>
</dbReference>
<comment type="function">
    <text evidence="5">Acetylates the N-terminal alanine of ribosomal protein bS18.</text>
</comment>
<comment type="catalytic activity">
    <reaction evidence="5">
        <text>N-terminal L-alanyl-[ribosomal protein bS18] + acetyl-CoA = N-terminal N(alpha)-acetyl-L-alanyl-[ribosomal protein bS18] + CoA + H(+)</text>
        <dbReference type="Rhea" id="RHEA:43756"/>
        <dbReference type="Rhea" id="RHEA-COMP:10676"/>
        <dbReference type="Rhea" id="RHEA-COMP:10677"/>
        <dbReference type="ChEBI" id="CHEBI:15378"/>
        <dbReference type="ChEBI" id="CHEBI:57287"/>
        <dbReference type="ChEBI" id="CHEBI:57288"/>
        <dbReference type="ChEBI" id="CHEBI:64718"/>
        <dbReference type="ChEBI" id="CHEBI:83683"/>
        <dbReference type="EC" id="2.3.1.266"/>
    </reaction>
</comment>
<keyword evidence="2 5" id="KW-0963">Cytoplasm</keyword>
<comment type="similarity">
    <text evidence="1 5">Belongs to the acetyltransferase family. RimI subfamily.</text>
</comment>
<dbReference type="PROSITE" id="PS51186">
    <property type="entry name" value="GNAT"/>
    <property type="match status" value="1"/>
</dbReference>
<dbReference type="PANTHER" id="PTHR43420:SF12">
    <property type="entry name" value="N-ACETYLTRANSFERASE DOMAIN-CONTAINING PROTEIN"/>
    <property type="match status" value="1"/>
</dbReference>
<reference evidence="7" key="1">
    <citation type="journal article" date="2014" name="Int. J. Syst. Evol. Microbiol.">
        <title>Complete genome sequence of Corynebacterium casei LMG S-19264T (=DSM 44701T), isolated from a smear-ripened cheese.</title>
        <authorList>
            <consortium name="US DOE Joint Genome Institute (JGI-PGF)"/>
            <person name="Walter F."/>
            <person name="Albersmeier A."/>
            <person name="Kalinowski J."/>
            <person name="Ruckert C."/>
        </authorList>
    </citation>
    <scope>NUCLEOTIDE SEQUENCE</scope>
    <source>
        <strain evidence="7">CGMCC 1.15425</strain>
    </source>
</reference>
<dbReference type="EMBL" id="BMIY01000004">
    <property type="protein sequence ID" value="GGG54370.1"/>
    <property type="molecule type" value="Genomic_DNA"/>
</dbReference>
<dbReference type="InterPro" id="IPR006464">
    <property type="entry name" value="AcTrfase_RimI/Ard1"/>
</dbReference>
<feature type="active site" description="Proton acceptor" evidence="5">
    <location>
        <position position="121"/>
    </location>
</feature>
<evidence type="ECO:0000256" key="5">
    <source>
        <dbReference type="HAMAP-Rule" id="MF_02210"/>
    </source>
</evidence>
<organism evidence="7 8">
    <name type="scientific">Pseudohongiella nitratireducens</name>
    <dbReference type="NCBI Taxonomy" id="1768907"/>
    <lineage>
        <taxon>Bacteria</taxon>
        <taxon>Pseudomonadati</taxon>
        <taxon>Pseudomonadota</taxon>
        <taxon>Gammaproteobacteria</taxon>
        <taxon>Pseudomonadales</taxon>
        <taxon>Pseudohongiellaceae</taxon>
        <taxon>Pseudohongiella</taxon>
    </lineage>
</organism>
<dbReference type="Proteomes" id="UP000627715">
    <property type="component" value="Unassembled WGS sequence"/>
</dbReference>
<comment type="subcellular location">
    <subcellularLocation>
        <location evidence="5">Cytoplasm</location>
    </subcellularLocation>
</comment>
<evidence type="ECO:0000256" key="4">
    <source>
        <dbReference type="ARBA" id="ARBA00023315"/>
    </source>
</evidence>
<evidence type="ECO:0000313" key="8">
    <source>
        <dbReference type="Proteomes" id="UP000627715"/>
    </source>
</evidence>
<gene>
    <name evidence="5 7" type="primary">rimI</name>
    <name evidence="7" type="ORF">GCM10011403_09410</name>
</gene>
<dbReference type="PANTHER" id="PTHR43420">
    <property type="entry name" value="ACETYLTRANSFERASE"/>
    <property type="match status" value="1"/>
</dbReference>
<dbReference type="InterPro" id="IPR000182">
    <property type="entry name" value="GNAT_dom"/>
</dbReference>
<dbReference type="OrthoDB" id="9796919at2"/>
<evidence type="ECO:0000313" key="7">
    <source>
        <dbReference type="EMBL" id="GGG54370.1"/>
    </source>
</evidence>
<protein>
    <recommendedName>
        <fullName evidence="5">[Ribosomal protein bS18]-alanine N-acetyltransferase</fullName>
        <ecNumber evidence="5">2.3.1.266</ecNumber>
    </recommendedName>
</protein>
<evidence type="ECO:0000256" key="3">
    <source>
        <dbReference type="ARBA" id="ARBA00022679"/>
    </source>
</evidence>
<dbReference type="GO" id="GO:0008999">
    <property type="term" value="F:protein-N-terminal-alanine acetyltransferase activity"/>
    <property type="evidence" value="ECO:0007669"/>
    <property type="project" value="UniProtKB-UniRule"/>
</dbReference>
<evidence type="ECO:0000256" key="1">
    <source>
        <dbReference type="ARBA" id="ARBA00005395"/>
    </source>
</evidence>
<comment type="caution">
    <text evidence="5">Lacks conserved residue(s) required for the propagation of feature annotation.</text>
</comment>